<feature type="domain" description="Transglutaminase-like" evidence="2">
    <location>
        <begin position="142"/>
        <end position="210"/>
    </location>
</feature>
<dbReference type="GeneID" id="106811597"/>
<dbReference type="PANTHER" id="PTHR47020:SF1">
    <property type="entry name" value="HILLARIN"/>
    <property type="match status" value="1"/>
</dbReference>
<name>A0ABM1EF03_PRICU</name>
<accession>A0ABM1EF03</accession>
<evidence type="ECO:0000256" key="1">
    <source>
        <dbReference type="SAM" id="MobiDB-lite"/>
    </source>
</evidence>
<dbReference type="RefSeq" id="XP_014670774.1">
    <property type="nucleotide sequence ID" value="XM_014815288.1"/>
</dbReference>
<dbReference type="InterPro" id="IPR002931">
    <property type="entry name" value="Transglutaminase-like"/>
</dbReference>
<dbReference type="Proteomes" id="UP000695022">
    <property type="component" value="Unplaced"/>
</dbReference>
<gene>
    <name evidence="4" type="primary">LOC106811597</name>
</gene>
<protein>
    <submittedName>
        <fullName evidence="4">Kyphoscoliosis peptidase-like</fullName>
    </submittedName>
</protein>
<feature type="region of interest" description="Disordered" evidence="1">
    <location>
        <begin position="31"/>
        <end position="66"/>
    </location>
</feature>
<evidence type="ECO:0000259" key="2">
    <source>
        <dbReference type="SMART" id="SM00460"/>
    </source>
</evidence>
<dbReference type="PANTHER" id="PTHR47020">
    <property type="entry name" value="HILLARIN"/>
    <property type="match status" value="1"/>
</dbReference>
<organism evidence="3 4">
    <name type="scientific">Priapulus caudatus</name>
    <name type="common">Priapulid worm</name>
    <dbReference type="NCBI Taxonomy" id="37621"/>
    <lineage>
        <taxon>Eukaryota</taxon>
        <taxon>Metazoa</taxon>
        <taxon>Ecdysozoa</taxon>
        <taxon>Scalidophora</taxon>
        <taxon>Priapulida</taxon>
        <taxon>Priapulimorpha</taxon>
        <taxon>Priapulimorphida</taxon>
        <taxon>Priapulidae</taxon>
        <taxon>Priapulus</taxon>
    </lineage>
</organism>
<keyword evidence="3" id="KW-1185">Reference proteome</keyword>
<evidence type="ECO:0000313" key="4">
    <source>
        <dbReference type="RefSeq" id="XP_014670774.1"/>
    </source>
</evidence>
<evidence type="ECO:0000313" key="3">
    <source>
        <dbReference type="Proteomes" id="UP000695022"/>
    </source>
</evidence>
<dbReference type="Pfam" id="PF23265">
    <property type="entry name" value="Ig-like_KY"/>
    <property type="match status" value="2"/>
</dbReference>
<dbReference type="InterPro" id="IPR053041">
    <property type="entry name" value="Transglut-like_Superfamily_Mod"/>
</dbReference>
<proteinExistence type="predicted"/>
<sequence>MLAMISERRAELEQQARELHGMKHLTVKDSRYSNLLQTKGRPMSQTRDVTVSSAPPPPSPPVNRKVDLYDDPSVFDVIDREAIEVASEDQSTFTELVRQLTRNCVTDVEKARVIFRWITVTNLNTMEFNETHVDADTPMGLLRGIKVGTESYHVLFRRLCSYAGLHGMVIKGFSKSAGYLPGKKFDDKRFRNTWNAVYVAGSWRFVQCNWGARHLVNAKDAPRPSEQSQVDNLRYEYDDHYFLTDPDQFIYEFFPCQPEWQLLRHPLALQQFENLPFVRSLFFKYGLRFADERQSAVMVTDAIGAVTARVLMPRALVENLVFHYNLRLEGSDADVMDGVSMRRYVMQTIVGNSVVFKVHTALKGRYILDVFANLITAGHNYLTGKPMRFKSVCKLGIACTHLERSMVPLPDCATGEWGPLKAYKLFGLIPRSHENAVINTGGDVRLSFVMRRPLRNFQTALRQNGADEKVLSRYVKKVLTDETVTFDIRFPSDGQYGLDIYTREVAAAAADVGADDRGKQQKQLLTHCCKYLINVRQR</sequence>
<dbReference type="InterPro" id="IPR056564">
    <property type="entry name" value="Ig-like_KY"/>
</dbReference>
<dbReference type="SMART" id="SM00460">
    <property type="entry name" value="TGc"/>
    <property type="match status" value="1"/>
</dbReference>
<feature type="compositionally biased region" description="Polar residues" evidence="1">
    <location>
        <begin position="32"/>
        <end position="51"/>
    </location>
</feature>
<reference evidence="4" key="1">
    <citation type="submission" date="2025-08" db="UniProtKB">
        <authorList>
            <consortium name="RefSeq"/>
        </authorList>
    </citation>
    <scope>IDENTIFICATION</scope>
</reference>